<dbReference type="AlphaFoldDB" id="A0A091KD26"/>
<evidence type="ECO:0000313" key="2">
    <source>
        <dbReference type="Proteomes" id="UP000053330"/>
    </source>
</evidence>
<organism evidence="1 2">
    <name type="scientific">Chlamydotis macqueenii</name>
    <name type="common">Macqueen's bustard</name>
    <dbReference type="NCBI Taxonomy" id="187382"/>
    <lineage>
        <taxon>Eukaryota</taxon>
        <taxon>Metazoa</taxon>
        <taxon>Chordata</taxon>
        <taxon>Craniata</taxon>
        <taxon>Vertebrata</taxon>
        <taxon>Euteleostomi</taxon>
        <taxon>Archelosauria</taxon>
        <taxon>Archosauria</taxon>
        <taxon>Dinosauria</taxon>
        <taxon>Saurischia</taxon>
        <taxon>Theropoda</taxon>
        <taxon>Coelurosauria</taxon>
        <taxon>Aves</taxon>
        <taxon>Neognathae</taxon>
        <taxon>Neoaves</taxon>
        <taxon>Otidimorphae</taxon>
        <taxon>Otidiformes</taxon>
        <taxon>Otididae</taxon>
        <taxon>Chlamydotis</taxon>
    </lineage>
</organism>
<proteinExistence type="predicted"/>
<feature type="non-terminal residue" evidence="1">
    <location>
        <position position="1"/>
    </location>
</feature>
<dbReference type="Proteomes" id="UP000053330">
    <property type="component" value="Unassembled WGS sequence"/>
</dbReference>
<name>A0A091KD26_9AVES</name>
<protein>
    <submittedName>
        <fullName evidence="1">Uncharacterized protein</fullName>
    </submittedName>
</protein>
<evidence type="ECO:0000313" key="1">
    <source>
        <dbReference type="EMBL" id="KFP38469.1"/>
    </source>
</evidence>
<reference evidence="1 2" key="1">
    <citation type="submission" date="2014-04" db="EMBL/GenBank/DDBJ databases">
        <title>Genome evolution of avian class.</title>
        <authorList>
            <person name="Zhang G."/>
            <person name="Li C."/>
        </authorList>
    </citation>
    <scope>NUCLEOTIDE SEQUENCE [LARGE SCALE GENOMIC DNA]</scope>
    <source>
        <strain evidence="1">BGI_N324</strain>
    </source>
</reference>
<gene>
    <name evidence="1" type="ORF">N324_08630</name>
</gene>
<dbReference type="EMBL" id="KK740139">
    <property type="protein sequence ID" value="KFP38469.1"/>
    <property type="molecule type" value="Genomic_DNA"/>
</dbReference>
<keyword evidence="2" id="KW-1185">Reference proteome</keyword>
<sequence>RNKELLSKAMSMHKDSENMNDPSRLSAVLQMYDMLRLHDWEKFRSSQASSLTYRTAVFALQKLFDACEKDIEERTDTILEVLDIPPSNDAMTNRKQAMMQDIRNLFRYSYYQNHSEFYSKIITQAGIDSKTAAQRQFMLQCCKTYCLLLLQDPPVKAMWNLQESSKQSLEHVDKK</sequence>
<accession>A0A091KD26</accession>
<feature type="non-terminal residue" evidence="1">
    <location>
        <position position="175"/>
    </location>
</feature>